<dbReference type="EMBL" id="BSTX01000005">
    <property type="protein sequence ID" value="GLZ81106.1"/>
    <property type="molecule type" value="Genomic_DNA"/>
</dbReference>
<evidence type="ECO:0000313" key="2">
    <source>
        <dbReference type="Proteomes" id="UP001165079"/>
    </source>
</evidence>
<dbReference type="RefSeq" id="WP_285666476.1">
    <property type="nucleotide sequence ID" value="NZ_BSTX01000005.1"/>
</dbReference>
<dbReference type="InterPro" id="IPR036412">
    <property type="entry name" value="HAD-like_sf"/>
</dbReference>
<name>A0A9W6SRM6_9ACTN</name>
<proteinExistence type="predicted"/>
<dbReference type="GO" id="GO:0006281">
    <property type="term" value="P:DNA repair"/>
    <property type="evidence" value="ECO:0007669"/>
    <property type="project" value="TreeGrafter"/>
</dbReference>
<evidence type="ECO:0000313" key="1">
    <source>
        <dbReference type="EMBL" id="GLZ81106.1"/>
    </source>
</evidence>
<sequence>MVELAVLDMAGTTVADDGLVEAAFLEAVAGRSDVDEMLVHVRATMGESKITVFRHLFGGDEDAAQAANLRFEVAYAGHLGAVTAIPGAAETITALRSAGVKVALTTGFSRPTADAILSALDWTGLADLSLVPAEAGRGRPFPDLVLTAVLRLGATDLRQVVTCGDTTYDVLTGLRAGAGTVTAVTTGAHDATALSAAGAHHVLSSVTALPSLVL</sequence>
<dbReference type="PANTHER" id="PTHR43434:SF19">
    <property type="entry name" value="PHOSPHONOACETALDEHYDE HYDROLASE"/>
    <property type="match status" value="1"/>
</dbReference>
<dbReference type="SUPFAM" id="SSF56784">
    <property type="entry name" value="HAD-like"/>
    <property type="match status" value="1"/>
</dbReference>
<keyword evidence="2" id="KW-1185">Reference proteome</keyword>
<reference evidence="1" key="1">
    <citation type="submission" date="2023-03" db="EMBL/GenBank/DDBJ databases">
        <title>Actinorhabdospora filicis NBRC 111898.</title>
        <authorList>
            <person name="Ichikawa N."/>
            <person name="Sato H."/>
            <person name="Tonouchi N."/>
        </authorList>
    </citation>
    <scope>NUCLEOTIDE SEQUENCE</scope>
    <source>
        <strain evidence="1">NBRC 111898</strain>
    </source>
</reference>
<dbReference type="GO" id="GO:0005829">
    <property type="term" value="C:cytosol"/>
    <property type="evidence" value="ECO:0007669"/>
    <property type="project" value="TreeGrafter"/>
</dbReference>
<accession>A0A9W6SRM6</accession>
<protein>
    <submittedName>
        <fullName evidence="1">Haloacid dehalogenase-like hydrolase</fullName>
    </submittedName>
</protein>
<dbReference type="AlphaFoldDB" id="A0A9W6SRM6"/>
<dbReference type="InterPro" id="IPR050155">
    <property type="entry name" value="HAD-like_hydrolase_sf"/>
</dbReference>
<dbReference type="GO" id="GO:0008967">
    <property type="term" value="F:phosphoglycolate phosphatase activity"/>
    <property type="evidence" value="ECO:0007669"/>
    <property type="project" value="TreeGrafter"/>
</dbReference>
<dbReference type="Gene3D" id="3.40.50.1000">
    <property type="entry name" value="HAD superfamily/HAD-like"/>
    <property type="match status" value="1"/>
</dbReference>
<dbReference type="InterPro" id="IPR023214">
    <property type="entry name" value="HAD_sf"/>
</dbReference>
<dbReference type="SFLD" id="SFLDS00003">
    <property type="entry name" value="Haloacid_Dehalogenase"/>
    <property type="match status" value="1"/>
</dbReference>
<dbReference type="PANTHER" id="PTHR43434">
    <property type="entry name" value="PHOSPHOGLYCOLATE PHOSPHATASE"/>
    <property type="match status" value="1"/>
</dbReference>
<dbReference type="Pfam" id="PF00702">
    <property type="entry name" value="Hydrolase"/>
    <property type="match status" value="1"/>
</dbReference>
<dbReference type="SFLD" id="SFLDG01129">
    <property type="entry name" value="C1.5:_HAD__Beta-PGM__Phosphata"/>
    <property type="match status" value="1"/>
</dbReference>
<gene>
    <name evidence="1" type="ORF">Afil01_59130</name>
</gene>
<organism evidence="1 2">
    <name type="scientific">Actinorhabdospora filicis</name>
    <dbReference type="NCBI Taxonomy" id="1785913"/>
    <lineage>
        <taxon>Bacteria</taxon>
        <taxon>Bacillati</taxon>
        <taxon>Actinomycetota</taxon>
        <taxon>Actinomycetes</taxon>
        <taxon>Micromonosporales</taxon>
        <taxon>Micromonosporaceae</taxon>
        <taxon>Actinorhabdospora</taxon>
    </lineage>
</organism>
<keyword evidence="1" id="KW-0378">Hydrolase</keyword>
<comment type="caution">
    <text evidence="1">The sequence shown here is derived from an EMBL/GenBank/DDBJ whole genome shotgun (WGS) entry which is preliminary data.</text>
</comment>
<dbReference type="Proteomes" id="UP001165079">
    <property type="component" value="Unassembled WGS sequence"/>
</dbReference>